<dbReference type="FunFam" id="3.40.190.10:FF:000291">
    <property type="entry name" value="Glutamate receptor"/>
    <property type="match status" value="1"/>
</dbReference>
<evidence type="ECO:0000256" key="14">
    <source>
        <dbReference type="SAM" id="MobiDB-lite"/>
    </source>
</evidence>
<keyword evidence="12 13" id="KW-0407">Ion channel</keyword>
<feature type="domain" description="Ionotropic glutamate receptor C-terminal" evidence="16">
    <location>
        <begin position="466"/>
        <end position="816"/>
    </location>
</feature>
<dbReference type="EMBL" id="CAADRP010001674">
    <property type="protein sequence ID" value="VFU47646.1"/>
    <property type="molecule type" value="Genomic_DNA"/>
</dbReference>
<comment type="similarity">
    <text evidence="2 13">Belongs to the glutamate-gated ion channel (TC 1.A.10.1) family.</text>
</comment>
<dbReference type="Pfam" id="PF00060">
    <property type="entry name" value="Lig_chan"/>
    <property type="match status" value="1"/>
</dbReference>
<dbReference type="SUPFAM" id="SSF53850">
    <property type="entry name" value="Periplasmic binding protein-like II"/>
    <property type="match status" value="1"/>
</dbReference>
<evidence type="ECO:0000259" key="16">
    <source>
        <dbReference type="SMART" id="SM00079"/>
    </source>
</evidence>
<comment type="subcellular location">
    <subcellularLocation>
        <location evidence="1">Membrane</location>
        <topology evidence="1">Multi-pass membrane protein</topology>
    </subcellularLocation>
</comment>
<dbReference type="InterPro" id="IPR001828">
    <property type="entry name" value="ANF_lig-bd_rcpt"/>
</dbReference>
<evidence type="ECO:0000256" key="8">
    <source>
        <dbReference type="ARBA" id="ARBA00023136"/>
    </source>
</evidence>
<keyword evidence="7 13" id="KW-0406">Ion transport</keyword>
<protein>
    <recommendedName>
        <fullName evidence="13">Glutamate receptor</fullName>
    </recommendedName>
</protein>
<keyword evidence="11 13" id="KW-1071">Ligand-gated ion channel</keyword>
<evidence type="ECO:0000313" key="17">
    <source>
        <dbReference type="EMBL" id="VFU47646.1"/>
    </source>
</evidence>
<accession>A0A6N2M2B9</accession>
<evidence type="ECO:0000256" key="6">
    <source>
        <dbReference type="ARBA" id="ARBA00022989"/>
    </source>
</evidence>
<dbReference type="Gene3D" id="1.10.287.70">
    <property type="match status" value="1"/>
</dbReference>
<dbReference type="CDD" id="cd19990">
    <property type="entry name" value="PBP1_GABAb_receptor_plant"/>
    <property type="match status" value="1"/>
</dbReference>
<dbReference type="InterPro" id="IPR028082">
    <property type="entry name" value="Peripla_BP_I"/>
</dbReference>
<evidence type="ECO:0000256" key="10">
    <source>
        <dbReference type="ARBA" id="ARBA00023180"/>
    </source>
</evidence>
<keyword evidence="9 13" id="KW-0675">Receptor</keyword>
<dbReference type="Gene3D" id="3.40.190.10">
    <property type="entry name" value="Periplasmic binding protein-like II"/>
    <property type="match status" value="1"/>
</dbReference>
<dbReference type="FunFam" id="1.10.287.70:FF:000037">
    <property type="entry name" value="Glutamate receptor"/>
    <property type="match status" value="1"/>
</dbReference>
<evidence type="ECO:0000256" key="1">
    <source>
        <dbReference type="ARBA" id="ARBA00004141"/>
    </source>
</evidence>
<dbReference type="PANTHER" id="PTHR34836">
    <property type="entry name" value="OS06G0188250 PROTEIN"/>
    <property type="match status" value="1"/>
</dbReference>
<evidence type="ECO:0000256" key="5">
    <source>
        <dbReference type="ARBA" id="ARBA00022729"/>
    </source>
</evidence>
<dbReference type="SUPFAM" id="SSF53822">
    <property type="entry name" value="Periplasmic binding protein-like I"/>
    <property type="match status" value="1"/>
</dbReference>
<feature type="transmembrane region" description="Helical" evidence="15">
    <location>
        <begin position="592"/>
        <end position="612"/>
    </location>
</feature>
<keyword evidence="8 13" id="KW-0472">Membrane</keyword>
<dbReference type="GO" id="GO:0016020">
    <property type="term" value="C:membrane"/>
    <property type="evidence" value="ECO:0007669"/>
    <property type="project" value="UniProtKB-SubCell"/>
</dbReference>
<name>A0A6N2M2B9_SALVM</name>
<evidence type="ECO:0000256" key="7">
    <source>
        <dbReference type="ARBA" id="ARBA00023065"/>
    </source>
</evidence>
<evidence type="ECO:0000256" key="4">
    <source>
        <dbReference type="ARBA" id="ARBA00022692"/>
    </source>
</evidence>
<dbReference type="InterPro" id="IPR015683">
    <property type="entry name" value="Ionotropic_Glu_rcpt"/>
</dbReference>
<evidence type="ECO:0000256" key="2">
    <source>
        <dbReference type="ARBA" id="ARBA00008685"/>
    </source>
</evidence>
<evidence type="ECO:0000256" key="13">
    <source>
        <dbReference type="PIRNR" id="PIRNR037090"/>
    </source>
</evidence>
<evidence type="ECO:0000256" key="9">
    <source>
        <dbReference type="ARBA" id="ARBA00023170"/>
    </source>
</evidence>
<dbReference type="Gene3D" id="3.40.50.2300">
    <property type="match status" value="2"/>
</dbReference>
<organism evidence="17">
    <name type="scientific">Salix viminalis</name>
    <name type="common">Common osier</name>
    <name type="synonym">Basket willow</name>
    <dbReference type="NCBI Taxonomy" id="40686"/>
    <lineage>
        <taxon>Eukaryota</taxon>
        <taxon>Viridiplantae</taxon>
        <taxon>Streptophyta</taxon>
        <taxon>Embryophyta</taxon>
        <taxon>Tracheophyta</taxon>
        <taxon>Spermatophyta</taxon>
        <taxon>Magnoliopsida</taxon>
        <taxon>eudicotyledons</taxon>
        <taxon>Gunneridae</taxon>
        <taxon>Pentapetalae</taxon>
        <taxon>rosids</taxon>
        <taxon>fabids</taxon>
        <taxon>Malpighiales</taxon>
        <taxon>Salicaceae</taxon>
        <taxon>Saliceae</taxon>
        <taxon>Salix</taxon>
    </lineage>
</organism>
<dbReference type="InterPro" id="IPR044440">
    <property type="entry name" value="GABAb_receptor_plant_PBP1"/>
</dbReference>
<feature type="region of interest" description="Disordered" evidence="14">
    <location>
        <begin position="924"/>
        <end position="952"/>
    </location>
</feature>
<dbReference type="FunFam" id="3.40.50.2300:FF:000081">
    <property type="entry name" value="Glutamate receptor"/>
    <property type="match status" value="1"/>
</dbReference>
<comment type="function">
    <text evidence="13">Glutamate-gated receptor that probably acts as non-selective cation channel.</text>
</comment>
<evidence type="ECO:0000256" key="11">
    <source>
        <dbReference type="ARBA" id="ARBA00023286"/>
    </source>
</evidence>
<evidence type="ECO:0000256" key="15">
    <source>
        <dbReference type="SAM" id="Phobius"/>
    </source>
</evidence>
<keyword evidence="5" id="KW-0732">Signal</keyword>
<dbReference type="CDD" id="cd13686">
    <property type="entry name" value="GluR_Plant"/>
    <property type="match status" value="1"/>
</dbReference>
<dbReference type="InterPro" id="IPR017103">
    <property type="entry name" value="Iontropic_Glu_rcpt_pln"/>
</dbReference>
<sequence>MLFLFYIFFFGFEKMAMPKQKFTLRFITFLLVNLWCKQMVIVAMKIIPVGVVLDLNSTVGEIAESCISMAVSDFYAVNADFKTRLALFTRDSSRDVVASTSSVLDLMKNEQVHAIIGPQTSSQAKFVIELGGKAEVPIVSFSATSPTLSATRSNYFVRTAQNDSSQVKAIASIVEAYGWREIVPIYEDTEYGNGLVPFLLDAFQEIDTRVPYRSRIPLDFNDTQIMRELNKLKAMQKSIFLVHMSALLGSRLFLLAKEAGMMSEGYAWIVTDGLSALLDPVGYELMDSMQGVMGVRPHIPASKKLESFKSRWRKNFTTSKPQIKMNELNLFGLWAYDTVWAIAMAVEKAGIVHSGYVKPNTSESTVDIAGLGKSEMGPRLLRSILSTRFQGLSGDFHLAGGEMVPSAFEIINVIGKAERVLGYWTLERGLSRNLYSKGRTSYSTSKNKLKEPIWPGDTTQQPKRLRIGVPLKTGFNEFIKVEWNPEDDKPVVSGFTPDVFRSVVEALPFPLPYEFIPFVNKNKQSAGTYNELLYQIKLKRFDAVVGDVTIIANRSLYVDFTLPYSESGIRMLVLTKRDERDNMWIFLKPLSLELWLTTGIAFIFTGLVVWVLEHRENKEFRGKPVQQLGTTLWFSFSTLFFAHREKVVNNWTRFVLIIWIFVVLIISQSYTASLASMLTVKRLQPTFVDVKEIKKNGYLVGHQKDSFVKDFLVKELNFNASLLKEYDTPEEYHHALSIGIRKGGVAAIFDEIPYVKLFLAKYGSKFQMVGPTYKTDGFGFAFALESPLVSHVSRAILKVTQDKDKMEEIERRNFGRETTCLDEASMETSGGLGLPSFGGLFIITGVASMSALLIYVTKFLYIHWPASTTMDQESSFHMRILELAKRFDKEDPSAHHLNRAGSSVHPAVPSVEIVGASPCTSIEGSGDIIGDQDHDNHAPGSGAANPEPPHTA</sequence>
<keyword evidence="6 15" id="KW-1133">Transmembrane helix</keyword>
<dbReference type="PIRSF" id="PIRSF037090">
    <property type="entry name" value="Iontro_Glu-like_rcpt_pln"/>
    <property type="match status" value="1"/>
</dbReference>
<dbReference type="PANTHER" id="PTHR34836:SF7">
    <property type="entry name" value="RECEPTOR LIGAND BINDING REGION DOMAIN-CONTAINING PROTEIN"/>
    <property type="match status" value="1"/>
</dbReference>
<keyword evidence="4 15" id="KW-0812">Transmembrane</keyword>
<dbReference type="SMART" id="SM00079">
    <property type="entry name" value="PBPe"/>
    <property type="match status" value="1"/>
</dbReference>
<dbReference type="Pfam" id="PF01094">
    <property type="entry name" value="ANF_receptor"/>
    <property type="match status" value="1"/>
</dbReference>
<dbReference type="AlphaFoldDB" id="A0A6N2M2B9"/>
<keyword evidence="10" id="KW-0325">Glycoprotein</keyword>
<evidence type="ECO:0000256" key="12">
    <source>
        <dbReference type="ARBA" id="ARBA00023303"/>
    </source>
</evidence>
<gene>
    <name evidence="17" type="ORF">SVIM_LOCUS306845</name>
</gene>
<feature type="transmembrane region" description="Helical" evidence="15">
    <location>
        <begin position="654"/>
        <end position="678"/>
    </location>
</feature>
<reference evidence="17" key="1">
    <citation type="submission" date="2019-03" db="EMBL/GenBank/DDBJ databases">
        <authorList>
            <person name="Mank J."/>
            <person name="Almeida P."/>
        </authorList>
    </citation>
    <scope>NUCLEOTIDE SEQUENCE</scope>
    <source>
        <strain evidence="17">78183</strain>
    </source>
</reference>
<dbReference type="InterPro" id="IPR001320">
    <property type="entry name" value="Iontro_rcpt_C"/>
</dbReference>
<dbReference type="FunFam" id="3.40.190.10:FF:000217">
    <property type="entry name" value="Glutamate receptor"/>
    <property type="match status" value="1"/>
</dbReference>
<keyword evidence="3 13" id="KW-0813">Transport</keyword>
<feature type="transmembrane region" description="Helical" evidence="15">
    <location>
        <begin position="836"/>
        <end position="856"/>
    </location>
</feature>
<proteinExistence type="inferred from homology"/>
<dbReference type="GO" id="GO:0015276">
    <property type="term" value="F:ligand-gated monoatomic ion channel activity"/>
    <property type="evidence" value="ECO:0007669"/>
    <property type="project" value="InterPro"/>
</dbReference>
<evidence type="ECO:0000256" key="3">
    <source>
        <dbReference type="ARBA" id="ARBA00022448"/>
    </source>
</evidence>